<dbReference type="PANTHER" id="PTHR10695:SF46">
    <property type="entry name" value="BIFUNCTIONAL COENZYME A SYNTHASE-RELATED"/>
    <property type="match status" value="1"/>
</dbReference>
<evidence type="ECO:0000313" key="2">
    <source>
        <dbReference type="EMBL" id="EPY51557.1"/>
    </source>
</evidence>
<keyword evidence="2" id="KW-0808">Transferase</keyword>
<dbReference type="PANTHER" id="PTHR10695">
    <property type="entry name" value="DEPHOSPHO-COA KINASE-RELATED"/>
    <property type="match status" value="1"/>
</dbReference>
<dbReference type="InterPro" id="IPR014729">
    <property type="entry name" value="Rossmann-like_a/b/a_fold"/>
</dbReference>
<keyword evidence="2" id="KW-0548">Nucleotidyltransferase</keyword>
<dbReference type="RefSeq" id="XP_013024122.1">
    <property type="nucleotide sequence ID" value="XM_013168668.1"/>
</dbReference>
<reference evidence="2 3" key="1">
    <citation type="journal article" date="2011" name="Science">
        <title>Comparative functional genomics of the fission yeasts.</title>
        <authorList>
            <person name="Rhind N."/>
            <person name="Chen Z."/>
            <person name="Yassour M."/>
            <person name="Thompson D.A."/>
            <person name="Haas B.J."/>
            <person name="Habib N."/>
            <person name="Wapinski I."/>
            <person name="Roy S."/>
            <person name="Lin M.F."/>
            <person name="Heiman D.I."/>
            <person name="Young S.K."/>
            <person name="Furuya K."/>
            <person name="Guo Y."/>
            <person name="Pidoux A."/>
            <person name="Chen H.M."/>
            <person name="Robbertse B."/>
            <person name="Goldberg J.M."/>
            <person name="Aoki K."/>
            <person name="Bayne E.H."/>
            <person name="Berlin A.M."/>
            <person name="Desjardins C.A."/>
            <person name="Dobbs E."/>
            <person name="Dukaj L."/>
            <person name="Fan L."/>
            <person name="FitzGerald M.G."/>
            <person name="French C."/>
            <person name="Gujja S."/>
            <person name="Hansen K."/>
            <person name="Keifenheim D."/>
            <person name="Levin J.Z."/>
            <person name="Mosher R.A."/>
            <person name="Mueller C.A."/>
            <person name="Pfiffner J."/>
            <person name="Priest M."/>
            <person name="Russ C."/>
            <person name="Smialowska A."/>
            <person name="Swoboda P."/>
            <person name="Sykes S.M."/>
            <person name="Vaughn M."/>
            <person name="Vengrova S."/>
            <person name="Yoder R."/>
            <person name="Zeng Q."/>
            <person name="Allshire R."/>
            <person name="Baulcombe D."/>
            <person name="Birren B.W."/>
            <person name="Brown W."/>
            <person name="Ekwall K."/>
            <person name="Kellis M."/>
            <person name="Leatherwood J."/>
            <person name="Levin H."/>
            <person name="Margalit H."/>
            <person name="Martienssen R."/>
            <person name="Nieduszynski C.A."/>
            <person name="Spatafora J.W."/>
            <person name="Friedman N."/>
            <person name="Dalgaard J.Z."/>
            <person name="Baumann P."/>
            <person name="Niki H."/>
            <person name="Regev A."/>
            <person name="Nusbaum C."/>
        </authorList>
    </citation>
    <scope>NUCLEOTIDE SEQUENCE [LARGE SCALE GENOMIC DNA]</scope>
    <source>
        <strain evidence="3">OY26 / ATCC MYA-4695 / CBS 11777 / NBRC 106824 / NRRL Y48691</strain>
    </source>
</reference>
<proteinExistence type="predicted"/>
<dbReference type="SUPFAM" id="SSF52374">
    <property type="entry name" value="Nucleotidylyl transferase"/>
    <property type="match status" value="1"/>
</dbReference>
<dbReference type="HOGENOM" id="CLU_035272_0_1_1"/>
<dbReference type="GeneID" id="25037049"/>
<accession>S9X373</accession>
<dbReference type="AlphaFoldDB" id="S9X373"/>
<organism evidence="2 3">
    <name type="scientific">Schizosaccharomyces cryophilus (strain OY26 / ATCC MYA-4695 / CBS 11777 / NBRC 106824 / NRRL Y48691)</name>
    <name type="common">Fission yeast</name>
    <dbReference type="NCBI Taxonomy" id="653667"/>
    <lineage>
        <taxon>Eukaryota</taxon>
        <taxon>Fungi</taxon>
        <taxon>Dikarya</taxon>
        <taxon>Ascomycota</taxon>
        <taxon>Taphrinomycotina</taxon>
        <taxon>Schizosaccharomycetes</taxon>
        <taxon>Schizosaccharomycetales</taxon>
        <taxon>Schizosaccharomycetaceae</taxon>
        <taxon>Schizosaccharomyces</taxon>
    </lineage>
</organism>
<dbReference type="GO" id="GO:0016779">
    <property type="term" value="F:nucleotidyltransferase activity"/>
    <property type="evidence" value="ECO:0007669"/>
    <property type="project" value="UniProtKB-KW"/>
</dbReference>
<protein>
    <submittedName>
        <fullName evidence="2">Cytidylyltransferase</fullName>
    </submittedName>
</protein>
<dbReference type="Pfam" id="PF01467">
    <property type="entry name" value="CTP_transf_like"/>
    <property type="match status" value="1"/>
</dbReference>
<dbReference type="Proteomes" id="UP000015464">
    <property type="component" value="Unassembled WGS sequence"/>
</dbReference>
<dbReference type="GO" id="GO:0015937">
    <property type="term" value="P:coenzyme A biosynthetic process"/>
    <property type="evidence" value="ECO:0007669"/>
    <property type="project" value="TreeGrafter"/>
</dbReference>
<sequence length="310" mass="35249">MGKNTLIAIRVPYLETITKYLSTVSKVAERLSENRNNRLYIWVCSPELKEERNERIFFKLSKALSELYLCSITTKDPSIFNVVPTVVLFEDWSGYSVQEISNLCDTIYCTKNYDGLISKSNTEVLDIEAEVLEGRELEQSFVEIENEEKKISNRIAAVGGTFDHLHVGHKVLLTLSAWIGIVKVYVGVSGNELLLNKIERAYLESIEVRKNSVYDFLHSIKKNIQSEIVTINDPFGPTITTREIDSLLVSEETVKGADAVQMERRKRGLPELDIYCIDILNFARTTMPENSDPIKLSSTAIRKELAKNNF</sequence>
<feature type="domain" description="Cytidyltransferase-like" evidence="1">
    <location>
        <begin position="158"/>
        <end position="303"/>
    </location>
</feature>
<evidence type="ECO:0000313" key="3">
    <source>
        <dbReference type="Proteomes" id="UP000015464"/>
    </source>
</evidence>
<dbReference type="EMBL" id="KE546991">
    <property type="protein sequence ID" value="EPY51557.1"/>
    <property type="molecule type" value="Genomic_DNA"/>
</dbReference>
<dbReference type="OMA" id="WIRQYLA"/>
<dbReference type="GO" id="GO:0004140">
    <property type="term" value="F:dephospho-CoA kinase activity"/>
    <property type="evidence" value="ECO:0007669"/>
    <property type="project" value="TreeGrafter"/>
</dbReference>
<gene>
    <name evidence="2" type="ORF">SPOG_02727</name>
</gene>
<keyword evidence="3" id="KW-1185">Reference proteome</keyword>
<name>S9X373_SCHCR</name>
<dbReference type="InterPro" id="IPR004821">
    <property type="entry name" value="Cyt_trans-like"/>
</dbReference>
<dbReference type="STRING" id="653667.S9X373"/>
<dbReference type="eggNOG" id="KOG3351">
    <property type="taxonomic scope" value="Eukaryota"/>
</dbReference>
<evidence type="ECO:0000259" key="1">
    <source>
        <dbReference type="Pfam" id="PF01467"/>
    </source>
</evidence>
<dbReference type="OrthoDB" id="330671at2759"/>
<dbReference type="Gene3D" id="3.40.50.620">
    <property type="entry name" value="HUPs"/>
    <property type="match status" value="1"/>
</dbReference>